<dbReference type="AlphaFoldDB" id="A5ATS0"/>
<feature type="compositionally biased region" description="Basic and acidic residues" evidence="3">
    <location>
        <begin position="96"/>
        <end position="118"/>
    </location>
</feature>
<evidence type="ECO:0000256" key="1">
    <source>
        <dbReference type="ARBA" id="ARBA00022741"/>
    </source>
</evidence>
<evidence type="ECO:0000256" key="2">
    <source>
        <dbReference type="ARBA" id="ARBA00022840"/>
    </source>
</evidence>
<dbReference type="GO" id="GO:0005524">
    <property type="term" value="F:ATP binding"/>
    <property type="evidence" value="ECO:0007669"/>
    <property type="project" value="UniProtKB-KW"/>
</dbReference>
<proteinExistence type="predicted"/>
<evidence type="ECO:0000313" key="4">
    <source>
        <dbReference type="EMBL" id="CAN62812.1"/>
    </source>
</evidence>
<feature type="compositionally biased region" description="Acidic residues" evidence="3">
    <location>
        <begin position="267"/>
        <end position="282"/>
    </location>
</feature>
<keyword evidence="2" id="KW-0067">ATP-binding</keyword>
<feature type="region of interest" description="Disordered" evidence="3">
    <location>
        <begin position="267"/>
        <end position="297"/>
    </location>
</feature>
<organism evidence="4">
    <name type="scientific">Vitis vinifera</name>
    <name type="common">Grape</name>
    <dbReference type="NCBI Taxonomy" id="29760"/>
    <lineage>
        <taxon>Eukaryota</taxon>
        <taxon>Viridiplantae</taxon>
        <taxon>Streptophyta</taxon>
        <taxon>Embryophyta</taxon>
        <taxon>Tracheophyta</taxon>
        <taxon>Spermatophyta</taxon>
        <taxon>Magnoliopsida</taxon>
        <taxon>eudicotyledons</taxon>
        <taxon>Gunneridae</taxon>
        <taxon>Pentapetalae</taxon>
        <taxon>rosids</taxon>
        <taxon>Vitales</taxon>
        <taxon>Vitaceae</taxon>
        <taxon>Viteae</taxon>
        <taxon>Vitis</taxon>
    </lineage>
</organism>
<evidence type="ECO:0000256" key="3">
    <source>
        <dbReference type="SAM" id="MobiDB-lite"/>
    </source>
</evidence>
<dbReference type="PANTHER" id="PTHR45644:SF56">
    <property type="entry name" value="AAA ATPASE, PUTATIVE (AFU_ORTHOLOGUE AFUA_2G12920)-RELATED"/>
    <property type="match status" value="1"/>
</dbReference>
<dbReference type="EMBL" id="AM435210">
    <property type="protein sequence ID" value="CAN62812.1"/>
    <property type="molecule type" value="Genomic_DNA"/>
</dbReference>
<dbReference type="ExpressionAtlas" id="A5ATS0">
    <property type="expression patterns" value="baseline and differential"/>
</dbReference>
<dbReference type="PANTHER" id="PTHR45644">
    <property type="entry name" value="AAA ATPASE, PUTATIVE (AFU_ORTHOLOGUE AFUA_2G12920)-RELATED-RELATED"/>
    <property type="match status" value="1"/>
</dbReference>
<gene>
    <name evidence="4" type="ORF">VITISV_041558</name>
</gene>
<reference evidence="4" key="1">
    <citation type="journal article" date="2007" name="PLoS ONE">
        <title>The first genome sequence of an elite grapevine cultivar (Pinot noir Vitis vinifera L.): coping with a highly heterozygous genome.</title>
        <authorList>
            <person name="Velasco R."/>
            <person name="Zharkikh A."/>
            <person name="Troggio M."/>
            <person name="Cartwright D.A."/>
            <person name="Cestaro A."/>
            <person name="Pruss D."/>
            <person name="Pindo M."/>
            <person name="FitzGerald L.M."/>
            <person name="Vezzulli S."/>
            <person name="Reid J."/>
            <person name="Malacarne G."/>
            <person name="Iliev D."/>
            <person name="Coppola G."/>
            <person name="Wardell B."/>
            <person name="Micheletti D."/>
            <person name="Macalma T."/>
            <person name="Facci M."/>
            <person name="Mitchell J.T."/>
            <person name="Perazzolli M."/>
            <person name="Eldredge G."/>
            <person name="Gatto P."/>
            <person name="Oyzerski R."/>
            <person name="Moretto M."/>
            <person name="Gutin N."/>
            <person name="Stefanini M."/>
            <person name="Chen Y."/>
            <person name="Segala C."/>
            <person name="Davenport C."/>
            <person name="Dematte L."/>
            <person name="Mraz A."/>
            <person name="Battilana J."/>
            <person name="Stormo K."/>
            <person name="Costa F."/>
            <person name="Tao Q."/>
            <person name="Si-Ammour A."/>
            <person name="Harkins T."/>
            <person name="Lackey A."/>
            <person name="Perbost C."/>
            <person name="Taillon B."/>
            <person name="Stella A."/>
            <person name="Solovyev V."/>
            <person name="Fawcett J.A."/>
            <person name="Sterck L."/>
            <person name="Vandepoele K."/>
            <person name="Grando S.M."/>
            <person name="Toppo S."/>
            <person name="Moser C."/>
            <person name="Lanchbury J."/>
            <person name="Bogden R."/>
            <person name="Skolnick M."/>
            <person name="Sgaramella V."/>
            <person name="Bhatnagar S.K."/>
            <person name="Fontana P."/>
            <person name="Gutin A."/>
            <person name="Van de Peer Y."/>
            <person name="Salamini F."/>
            <person name="Viola R."/>
        </authorList>
    </citation>
    <scope>NUCLEOTIDE SEQUENCE</scope>
</reference>
<sequence>MYARRLLKNRNLKWDFVFQPSKYYITPKHKDYMFSRSLCSRTLAGNCSLCDNLIRRYLSDSLLTQGVAAGNSNVRLHGSFNVSLRSSQLRFYSSEGDGRNASEDEHIPVKDGANLDKGKTKRKVREAVRHCDEHIRLGEQDQKEWLNNEKLAIESRKKESPFLSRREKDHTKNLLVECAASHLKHKKFTVSYGARLTSSSGRILLQSVPGTELYRERLVRALARDLQVPLLVLDSSILASYDFAEGCSSECESDDDNLESCEDCISESEIEDESDSNDEEEWTSSGEVKSDASDNDDVQASAEALKKLVPHKLKKFEQRVAAELEISSESSTSEAVESSDKPKWFESPQGHWRFTRSLTSGPRGISRGARNDDSGGYGGDRVANGEWQSMMVVALEFGGDRVKYVGPSIDIEADNSLRLWTKLLIDDGPLSLISFIDWLVLVEGLVKMSLFGYLLGCMGQLGEGREGFWAELGAIEELWDDMWKVKRANAFYVAEVCVEHSSILLHGGRMRGGSIPSKFKNMWLKIDGFKKTWVGNREGFDNVSVEKEMAFNQMEFCDSKKIVSIFSQEEVVPIRVAREEYCECHWKKFLEAKI</sequence>
<protein>
    <submittedName>
        <fullName evidence="4">Uncharacterized protein</fullName>
    </submittedName>
</protein>
<feature type="region of interest" description="Disordered" evidence="3">
    <location>
        <begin position="95"/>
        <end position="121"/>
    </location>
</feature>
<name>A5ATS0_VITVI</name>
<keyword evidence="1" id="KW-0547">Nucleotide-binding</keyword>
<dbReference type="InterPro" id="IPR051701">
    <property type="entry name" value="Mito_OM_Translocase_MSP1"/>
</dbReference>
<accession>A5ATS0</accession>